<dbReference type="PROSITE" id="PS50977">
    <property type="entry name" value="HTH_TETR_2"/>
    <property type="match status" value="1"/>
</dbReference>
<dbReference type="Pfam" id="PF13977">
    <property type="entry name" value="TetR_C_6"/>
    <property type="match status" value="1"/>
</dbReference>
<feature type="domain" description="HTH tetR-type" evidence="6">
    <location>
        <begin position="1"/>
        <end position="61"/>
    </location>
</feature>
<evidence type="ECO:0000256" key="2">
    <source>
        <dbReference type="ARBA" id="ARBA00023015"/>
    </source>
</evidence>
<dbReference type="GO" id="GO:0000976">
    <property type="term" value="F:transcription cis-regulatory region binding"/>
    <property type="evidence" value="ECO:0007669"/>
    <property type="project" value="TreeGrafter"/>
</dbReference>
<dbReference type="SUPFAM" id="SSF48498">
    <property type="entry name" value="Tetracyclin repressor-like, C-terminal domain"/>
    <property type="match status" value="1"/>
</dbReference>
<dbReference type="InterPro" id="IPR001647">
    <property type="entry name" value="HTH_TetR"/>
</dbReference>
<evidence type="ECO:0000256" key="5">
    <source>
        <dbReference type="PROSITE-ProRule" id="PRU00335"/>
    </source>
</evidence>
<dbReference type="InterPro" id="IPR036271">
    <property type="entry name" value="Tet_transcr_reg_TetR-rel_C_sf"/>
</dbReference>
<keyword evidence="2" id="KW-0805">Transcription regulation</keyword>
<dbReference type="InterPro" id="IPR009057">
    <property type="entry name" value="Homeodomain-like_sf"/>
</dbReference>
<dbReference type="PANTHER" id="PTHR30055:SF219">
    <property type="entry name" value="TRANSCRIPTIONAL REGULATORY PROTEIN"/>
    <property type="match status" value="1"/>
</dbReference>
<protein>
    <submittedName>
        <fullName evidence="7">AcrR family transcriptional regulator</fullName>
    </submittedName>
</protein>
<keyword evidence="8" id="KW-1185">Reference proteome</keyword>
<evidence type="ECO:0000313" key="7">
    <source>
        <dbReference type="EMBL" id="MBE1612262.1"/>
    </source>
</evidence>
<keyword evidence="4" id="KW-0804">Transcription</keyword>
<dbReference type="EMBL" id="JADBEM010000001">
    <property type="protein sequence ID" value="MBE1612262.1"/>
    <property type="molecule type" value="Genomic_DNA"/>
</dbReference>
<dbReference type="Gene3D" id="1.10.357.10">
    <property type="entry name" value="Tetracycline Repressor, domain 2"/>
    <property type="match status" value="2"/>
</dbReference>
<dbReference type="Gene3D" id="1.10.10.60">
    <property type="entry name" value="Homeodomain-like"/>
    <property type="match status" value="1"/>
</dbReference>
<dbReference type="Proteomes" id="UP000638648">
    <property type="component" value="Unassembled WGS sequence"/>
</dbReference>
<dbReference type="SUPFAM" id="SSF46689">
    <property type="entry name" value="Homeodomain-like"/>
    <property type="match status" value="1"/>
</dbReference>
<dbReference type="InterPro" id="IPR050109">
    <property type="entry name" value="HTH-type_TetR-like_transc_reg"/>
</dbReference>
<dbReference type="GO" id="GO:0003700">
    <property type="term" value="F:DNA-binding transcription factor activity"/>
    <property type="evidence" value="ECO:0007669"/>
    <property type="project" value="TreeGrafter"/>
</dbReference>
<comment type="caution">
    <text evidence="7">The sequence shown here is derived from an EMBL/GenBank/DDBJ whole genome shotgun (WGS) entry which is preliminary data.</text>
</comment>
<evidence type="ECO:0000313" key="8">
    <source>
        <dbReference type="Proteomes" id="UP000638648"/>
    </source>
</evidence>
<evidence type="ECO:0000256" key="4">
    <source>
        <dbReference type="ARBA" id="ARBA00023163"/>
    </source>
</evidence>
<name>A0A927N5W9_9ACTN</name>
<evidence type="ECO:0000256" key="1">
    <source>
        <dbReference type="ARBA" id="ARBA00022491"/>
    </source>
</evidence>
<dbReference type="PRINTS" id="PR00455">
    <property type="entry name" value="HTHTETR"/>
</dbReference>
<keyword evidence="3 5" id="KW-0238">DNA-binding</keyword>
<accession>A0A927N5W9</accession>
<evidence type="ECO:0000259" key="6">
    <source>
        <dbReference type="PROSITE" id="PS50977"/>
    </source>
</evidence>
<dbReference type="RefSeq" id="WP_192755343.1">
    <property type="nucleotide sequence ID" value="NZ_BAABJL010000005.1"/>
</dbReference>
<sequence length="228" mass="25439">MGHREDLLAGARKCLYERGYAHTTARDLVAASGTNLASIGYHFGSKEALLTEALISAFDEWGEELVHVARTNAVSGKGALEQMEALWVWMIESFDRLRPLMIANFEAFAQASHSDRLRAQLASYYERSRQEYVEAFAQASHSDRLRAQLASYYERSRQEYVEASREFTGVDGAEARAVGSFHMALLDGLMLQWILDPEHAPSGQEMAGAFRSMVELVRRDDASTPPSG</sequence>
<proteinExistence type="predicted"/>
<organism evidence="7 8">
    <name type="scientific">Actinopolymorpha pittospori</name>
    <dbReference type="NCBI Taxonomy" id="648752"/>
    <lineage>
        <taxon>Bacteria</taxon>
        <taxon>Bacillati</taxon>
        <taxon>Actinomycetota</taxon>
        <taxon>Actinomycetes</taxon>
        <taxon>Propionibacteriales</taxon>
        <taxon>Actinopolymorphaceae</taxon>
        <taxon>Actinopolymorpha</taxon>
    </lineage>
</organism>
<keyword evidence="1" id="KW-0678">Repressor</keyword>
<dbReference type="AlphaFoldDB" id="A0A927N5W9"/>
<reference evidence="7" key="1">
    <citation type="submission" date="2020-10" db="EMBL/GenBank/DDBJ databases">
        <title>Sequencing the genomes of 1000 actinobacteria strains.</title>
        <authorList>
            <person name="Klenk H.-P."/>
        </authorList>
    </citation>
    <scope>NUCLEOTIDE SEQUENCE</scope>
    <source>
        <strain evidence="7">DSM 45354</strain>
    </source>
</reference>
<feature type="DNA-binding region" description="H-T-H motif" evidence="5">
    <location>
        <begin position="24"/>
        <end position="43"/>
    </location>
</feature>
<dbReference type="InterPro" id="IPR039538">
    <property type="entry name" value="BetI_C"/>
</dbReference>
<dbReference type="PANTHER" id="PTHR30055">
    <property type="entry name" value="HTH-TYPE TRANSCRIPTIONAL REGULATOR RUTR"/>
    <property type="match status" value="1"/>
</dbReference>
<dbReference type="Pfam" id="PF00440">
    <property type="entry name" value="TetR_N"/>
    <property type="match status" value="1"/>
</dbReference>
<gene>
    <name evidence="7" type="ORF">HEB94_009110</name>
</gene>
<evidence type="ECO:0000256" key="3">
    <source>
        <dbReference type="ARBA" id="ARBA00023125"/>
    </source>
</evidence>